<dbReference type="Pfam" id="PF09250">
    <property type="entry name" value="Prim-Pol"/>
    <property type="match status" value="1"/>
</dbReference>
<dbReference type="EMBL" id="JACHXF010000012">
    <property type="protein sequence ID" value="MBB3097874.1"/>
    <property type="molecule type" value="Genomic_DNA"/>
</dbReference>
<feature type="compositionally biased region" description="Polar residues" evidence="1">
    <location>
        <begin position="1"/>
        <end position="10"/>
    </location>
</feature>
<organism evidence="3 4">
    <name type="scientific">Actinoplanes campanulatus</name>
    <dbReference type="NCBI Taxonomy" id="113559"/>
    <lineage>
        <taxon>Bacteria</taxon>
        <taxon>Bacillati</taxon>
        <taxon>Actinomycetota</taxon>
        <taxon>Actinomycetes</taxon>
        <taxon>Micromonosporales</taxon>
        <taxon>Micromonosporaceae</taxon>
        <taxon>Actinoplanes</taxon>
    </lineage>
</organism>
<gene>
    <name evidence="3" type="ORF">FHR83_005558</name>
</gene>
<feature type="region of interest" description="Disordered" evidence="1">
    <location>
        <begin position="1"/>
        <end position="30"/>
    </location>
</feature>
<evidence type="ECO:0000313" key="3">
    <source>
        <dbReference type="EMBL" id="MBB3097874.1"/>
    </source>
</evidence>
<evidence type="ECO:0000256" key="1">
    <source>
        <dbReference type="SAM" id="MobiDB-lite"/>
    </source>
</evidence>
<dbReference type="InterPro" id="IPR015330">
    <property type="entry name" value="DNA_primase/pol_bifunc_N"/>
</dbReference>
<comment type="caution">
    <text evidence="3">The sequence shown here is derived from an EMBL/GenBank/DDBJ whole genome shotgun (WGS) entry which is preliminary data.</text>
</comment>
<accession>A0A7W5ALB1</accession>
<protein>
    <recommendedName>
        <fullName evidence="2">DNA primase/polymerase bifunctional N-terminal domain-containing protein</fullName>
    </recommendedName>
</protein>
<reference evidence="3 4" key="1">
    <citation type="submission" date="2020-08" db="EMBL/GenBank/DDBJ databases">
        <title>Genomic Encyclopedia of Type Strains, Phase III (KMG-III): the genomes of soil and plant-associated and newly described type strains.</title>
        <authorList>
            <person name="Whitman W."/>
        </authorList>
    </citation>
    <scope>NUCLEOTIDE SEQUENCE [LARGE SCALE GENOMIC DNA]</scope>
    <source>
        <strain evidence="3 4">CECT 3287</strain>
    </source>
</reference>
<dbReference type="AlphaFoldDB" id="A0A7W5ALB1"/>
<evidence type="ECO:0000313" key="4">
    <source>
        <dbReference type="Proteomes" id="UP000590749"/>
    </source>
</evidence>
<dbReference type="Proteomes" id="UP000590749">
    <property type="component" value="Unassembled WGS sequence"/>
</dbReference>
<feature type="domain" description="DNA primase/polymerase bifunctional N-terminal" evidence="2">
    <location>
        <begin position="29"/>
        <end position="66"/>
    </location>
</feature>
<name>A0A7W5ALB1_9ACTN</name>
<keyword evidence="4" id="KW-1185">Reference proteome</keyword>
<evidence type="ECO:0000259" key="2">
    <source>
        <dbReference type="Pfam" id="PF09250"/>
    </source>
</evidence>
<dbReference type="RefSeq" id="WP_183223354.1">
    <property type="nucleotide sequence ID" value="NZ_BMPW01000009.1"/>
</dbReference>
<proteinExistence type="predicted"/>
<sequence>MARRTPSTGHSPRWGRASTPVHLGPPGDVRRRRGACEGYLVGPGSVIDGLPYTVTHDLPIAPLPAWLTRKLTGRGRAGVTAAGVAP</sequence>